<evidence type="ECO:0000256" key="2">
    <source>
        <dbReference type="ARBA" id="ARBA00022729"/>
    </source>
</evidence>
<dbReference type="InterPro" id="IPR013783">
    <property type="entry name" value="Ig-like_fold"/>
</dbReference>
<keyword evidence="3" id="KW-1133">Transmembrane helix</keyword>
<comment type="similarity">
    <text evidence="1">Belongs to the ice-binding protein family.</text>
</comment>
<organism evidence="5 6">
    <name type="scientific">Microbacterium rhizomatis</name>
    <dbReference type="NCBI Taxonomy" id="1631477"/>
    <lineage>
        <taxon>Bacteria</taxon>
        <taxon>Bacillati</taxon>
        <taxon>Actinomycetota</taxon>
        <taxon>Actinomycetes</taxon>
        <taxon>Micrococcales</taxon>
        <taxon>Microbacteriaceae</taxon>
        <taxon>Microbacterium</taxon>
    </lineage>
</organism>
<keyword evidence="6" id="KW-1185">Reference proteome</keyword>
<evidence type="ECO:0000313" key="5">
    <source>
        <dbReference type="EMBL" id="KAA9107507.1"/>
    </source>
</evidence>
<dbReference type="Proteomes" id="UP000325827">
    <property type="component" value="Unassembled WGS sequence"/>
</dbReference>
<evidence type="ECO:0000313" key="6">
    <source>
        <dbReference type="Proteomes" id="UP000325827"/>
    </source>
</evidence>
<keyword evidence="2 4" id="KW-0732">Signal</keyword>
<reference evidence="6" key="1">
    <citation type="submission" date="2019-09" db="EMBL/GenBank/DDBJ databases">
        <title>Mumia zhuanghuii sp. nov. isolated from the intestinal contents of plateau pika (Ochotona curzoniae) in the Qinghai-Tibet plateau of China.</title>
        <authorList>
            <person name="Tian Z."/>
        </authorList>
    </citation>
    <scope>NUCLEOTIDE SEQUENCE [LARGE SCALE GENOMIC DNA]</scope>
    <source>
        <strain evidence="6">JCM 30598</strain>
    </source>
</reference>
<comment type="caution">
    <text evidence="5">The sequence shown here is derived from an EMBL/GenBank/DDBJ whole genome shotgun (WGS) entry which is preliminary data.</text>
</comment>
<name>A0A5J5IZJ8_9MICO</name>
<feature type="chain" id="PRO_5038707654" evidence="4">
    <location>
        <begin position="28"/>
        <end position="420"/>
    </location>
</feature>
<dbReference type="SMR" id="A0A5J5IZJ8"/>
<protein>
    <submittedName>
        <fullName evidence="5">DUF3494 domain-containing protein</fullName>
    </submittedName>
</protein>
<dbReference type="InterPro" id="IPR021884">
    <property type="entry name" value="Ice-bd_prot"/>
</dbReference>
<feature type="signal peptide" evidence="4">
    <location>
        <begin position="1"/>
        <end position="27"/>
    </location>
</feature>
<dbReference type="Gene3D" id="2.60.40.10">
    <property type="entry name" value="Immunoglobulins"/>
    <property type="match status" value="1"/>
</dbReference>
<dbReference type="OrthoDB" id="2082707at2"/>
<accession>A0A5J5IZJ8</accession>
<dbReference type="InterPro" id="IPR015919">
    <property type="entry name" value="Cadherin-like_sf"/>
</dbReference>
<keyword evidence="3" id="KW-0472">Membrane</keyword>
<evidence type="ECO:0000256" key="1">
    <source>
        <dbReference type="ARBA" id="ARBA00005445"/>
    </source>
</evidence>
<dbReference type="Pfam" id="PF11999">
    <property type="entry name" value="Ice_binding"/>
    <property type="match status" value="1"/>
</dbReference>
<dbReference type="RefSeq" id="WP_150448543.1">
    <property type="nucleotide sequence ID" value="NZ_VYSA01000002.1"/>
</dbReference>
<dbReference type="AlphaFoldDB" id="A0A5J5IZJ8"/>
<dbReference type="GO" id="GO:0005975">
    <property type="term" value="P:carbohydrate metabolic process"/>
    <property type="evidence" value="ECO:0007669"/>
    <property type="project" value="UniProtKB-ARBA"/>
</dbReference>
<dbReference type="GO" id="GO:0005509">
    <property type="term" value="F:calcium ion binding"/>
    <property type="evidence" value="ECO:0007669"/>
    <property type="project" value="InterPro"/>
</dbReference>
<dbReference type="SUPFAM" id="SSF49313">
    <property type="entry name" value="Cadherin-like"/>
    <property type="match status" value="1"/>
</dbReference>
<proteinExistence type="inferred from homology"/>
<gene>
    <name evidence="5" type="ORF">F6B43_08510</name>
</gene>
<dbReference type="EMBL" id="VYSA01000002">
    <property type="protein sequence ID" value="KAA9107507.1"/>
    <property type="molecule type" value="Genomic_DNA"/>
</dbReference>
<evidence type="ECO:0000256" key="3">
    <source>
        <dbReference type="SAM" id="Phobius"/>
    </source>
</evidence>
<dbReference type="Pfam" id="PF05345">
    <property type="entry name" value="He_PIG"/>
    <property type="match status" value="1"/>
</dbReference>
<keyword evidence="3" id="KW-0812">Transmembrane</keyword>
<evidence type="ECO:0000256" key="4">
    <source>
        <dbReference type="SAM" id="SignalP"/>
    </source>
</evidence>
<dbReference type="GO" id="GO:0016020">
    <property type="term" value="C:membrane"/>
    <property type="evidence" value="ECO:0007669"/>
    <property type="project" value="InterPro"/>
</dbReference>
<sequence>MVAFPPHTRVVAAVFAASLSILLPLSAANAVTTIDGPVDLGTAKPFAVLAGSAVTNTGTSVLNGDVGLSPETSITGFPPGTVNGTIHPTDEVAAQAQLDLTTAYGVAAGLTPMQSGLGDLTGLTLTPGVYSGGELSVTGALRLEGTAESVWVFQAASTLLIGGSGIVTVTGGASACNVFWQVGSSATLDPGAHLEGTVMADVSVTAKTAATITGRLLARTGAVTLDTNTITLPSGCDTAVGAVRSSPTITSAAPASGEVGTAYSHTFTASSVPASAFSVTAGALPSGLTLDSATGVLSGQPTTAGDFDFDITASNGTSPDAVASYTIVVGAATVSAVTPTNGEVAIEASLAESGSAGIGSTPWVAGALLVVGVLLVMRSRTRRLAAVAPTRRNGLAEASLRRETFVSARTARKGTRSDRS</sequence>
<feature type="transmembrane region" description="Helical" evidence="3">
    <location>
        <begin position="356"/>
        <end position="376"/>
    </location>
</feature>